<dbReference type="EMBL" id="CM056742">
    <property type="protein sequence ID" value="KAJ8680225.1"/>
    <property type="molecule type" value="Genomic_DNA"/>
</dbReference>
<gene>
    <name evidence="1" type="ORF">QAD02_016012</name>
</gene>
<keyword evidence="2" id="KW-1185">Reference proteome</keyword>
<organism evidence="1 2">
    <name type="scientific">Eretmocerus hayati</name>
    <dbReference type="NCBI Taxonomy" id="131215"/>
    <lineage>
        <taxon>Eukaryota</taxon>
        <taxon>Metazoa</taxon>
        <taxon>Ecdysozoa</taxon>
        <taxon>Arthropoda</taxon>
        <taxon>Hexapoda</taxon>
        <taxon>Insecta</taxon>
        <taxon>Pterygota</taxon>
        <taxon>Neoptera</taxon>
        <taxon>Endopterygota</taxon>
        <taxon>Hymenoptera</taxon>
        <taxon>Apocrita</taxon>
        <taxon>Proctotrupomorpha</taxon>
        <taxon>Chalcidoidea</taxon>
        <taxon>Aphelinidae</taxon>
        <taxon>Aphelininae</taxon>
        <taxon>Eretmocerus</taxon>
    </lineage>
</organism>
<evidence type="ECO:0000313" key="2">
    <source>
        <dbReference type="Proteomes" id="UP001239111"/>
    </source>
</evidence>
<name>A0ACC2PA21_9HYME</name>
<evidence type="ECO:0000313" key="1">
    <source>
        <dbReference type="EMBL" id="KAJ8680225.1"/>
    </source>
</evidence>
<reference evidence="1" key="1">
    <citation type="submission" date="2023-04" db="EMBL/GenBank/DDBJ databases">
        <title>A chromosome-level genome assembly of the parasitoid wasp Eretmocerus hayati.</title>
        <authorList>
            <person name="Zhong Y."/>
            <person name="Liu S."/>
            <person name="Liu Y."/>
        </authorList>
    </citation>
    <scope>NUCLEOTIDE SEQUENCE</scope>
    <source>
        <strain evidence="1">ZJU_SS_LIU_2023</strain>
    </source>
</reference>
<proteinExistence type="predicted"/>
<dbReference type="Proteomes" id="UP001239111">
    <property type="component" value="Chromosome 2"/>
</dbReference>
<protein>
    <submittedName>
        <fullName evidence="1">Uncharacterized protein</fullName>
    </submittedName>
</protein>
<accession>A0ACC2PA21</accession>
<sequence length="990" mass="112459">MSTAMEIETTTISARSSEERPVKLAGLSRDIVDPSEDSGFSSISANSNPVVGTKDEKETKDESKVAEAKGNEKEQQGTESTIGEGIQFVDAKLIAEEQLLKVKPKRGVDPQLIAERKAAQEAYDLEIQEKQYKCLMHLLSESKAMTTFILKKFDTNTEDESKKKSKDAEPIEDGPTPAKRSRKSKDAEPPEESASANRRRSTRARTSTPKVTELQESRRMSGRVKKRISLKEEDIQQQLANLSDDEADEKENADIISNYVKPNYFEGELRDYQKVGLNWLEVLYNNGLNGILADEMGLGKTIQIIALFGRLIMEKRVAGPYMIVVPLSTLANWASEFERFAPKLPVVVFYGNTQQRAEIRKKVSKKYKVSETFSTHPIVLMTYEMPMYDAKFLNNFKWRFIVVDEAQRLKNYQCQLFRIITSLKSYSRLLLTGTPLQNNLTELWSLLNFLLPQVFNNLGAFQSWFDAKSVQNEEGKKKFLQQEQEKHVVKTLREILHPFMLRRLKEDVCPDIPPIKEVMVYAPLTAIQYNLYSSIIKRDMAKLHKIEKEEVIVDVDGVRPKRKCTQKVNIAKYFQDSDESGGSCFSSFSSMKSLANDAEEIATRDQKSFERARKAAIDSKIAAETARKAADDAEKSTPALGEGDASSEEAFQHSLSSLKRKADLAEQIAFHDRKLYKRAKKTAAKSRIAAEAARKAADDAEKNSLPDNDNVMVGNSEIRKDQLLMWTDVTNVTEENVQYLIRLKFGNEVMMYRHVVNHPYIIHYPMDDCGLGKIDENLIKVSGKLLVLDAMLKKLKQRGHKILLFSTMTMVLDIIEDYLSMRDYEYVRLDGHVKYEDRRSNIDKFQTDPNVFLFLLTTRAGAVGLNLAAADTVIIYDSDWNPQCDLQAMARCHRIGQTKPVVVYRLCTKGTIDEEIIRRANAKRFLEKAVISKEGSLVTTADGLQRLKTLLEEETFTVVDSKKAVYTDSELDEILDRSDMIAKHEAKLES</sequence>
<comment type="caution">
    <text evidence="1">The sequence shown here is derived from an EMBL/GenBank/DDBJ whole genome shotgun (WGS) entry which is preliminary data.</text>
</comment>